<dbReference type="GO" id="GO:0005506">
    <property type="term" value="F:iron ion binding"/>
    <property type="evidence" value="ECO:0007669"/>
    <property type="project" value="InterPro"/>
</dbReference>
<dbReference type="PANTHER" id="PTHR47947">
    <property type="entry name" value="CYTOCHROME P450 82C3-RELATED"/>
    <property type="match status" value="1"/>
</dbReference>
<dbReference type="PANTHER" id="PTHR47947:SF20">
    <property type="entry name" value="CYTOCHROME P450 FAMILY PROTEIN"/>
    <property type="match status" value="1"/>
</dbReference>
<dbReference type="Gene3D" id="1.10.630.10">
    <property type="entry name" value="Cytochrome P450"/>
    <property type="match status" value="1"/>
</dbReference>
<dbReference type="AlphaFoldDB" id="A0A5E4EAR8"/>
<accession>A0A5E4EAR8</accession>
<evidence type="ECO:0000256" key="4">
    <source>
        <dbReference type="ARBA" id="ARBA00023004"/>
    </source>
</evidence>
<proteinExistence type="predicted"/>
<dbReference type="GO" id="GO:0020037">
    <property type="term" value="F:heme binding"/>
    <property type="evidence" value="ECO:0007669"/>
    <property type="project" value="InterPro"/>
</dbReference>
<sequence length="354" mass="40101">MSKPLEAMCKTNAIHTTLINVSLPRRRSQIFNVRLIIFNIPPSPPSLPIIGHLHLLKEPIHRTLQSLSSNLGKILLLRWGSRRVLLISSPSIAEECYTKHDIILSNRPRLLAGKHFHYNFKTVAAAPYGDLWRNLHRVMTVEILSSSRLATSSSVRQAEVLLLLNQTMKGCACTQQGMTKIKLKSKFMELSFNVMTMMVLGKRYHGEDVEDVEEAKHFREVMRDAVDLSATTNLGDFLPILQWMDISGLEKKMARLMAKMDCFLQRSVEERRRILSPNLASNGIEGNMLMIDNLLSMQLLKNNQQTEPEFYTDDIIKGIILVTHTSLMGNGEVRDEIETKVGEKRALEGLAKAV</sequence>
<dbReference type="InParanoid" id="A0A5E4EAR8"/>
<organism evidence="6 7">
    <name type="scientific">Prunus dulcis</name>
    <name type="common">Almond</name>
    <name type="synonym">Amygdalus dulcis</name>
    <dbReference type="NCBI Taxonomy" id="3755"/>
    <lineage>
        <taxon>Eukaryota</taxon>
        <taxon>Viridiplantae</taxon>
        <taxon>Streptophyta</taxon>
        <taxon>Embryophyta</taxon>
        <taxon>Tracheophyta</taxon>
        <taxon>Spermatophyta</taxon>
        <taxon>Magnoliopsida</taxon>
        <taxon>eudicotyledons</taxon>
        <taxon>Gunneridae</taxon>
        <taxon>Pentapetalae</taxon>
        <taxon>rosids</taxon>
        <taxon>fabids</taxon>
        <taxon>Rosales</taxon>
        <taxon>Rosaceae</taxon>
        <taxon>Amygdaloideae</taxon>
        <taxon>Amygdaleae</taxon>
        <taxon>Prunus</taxon>
    </lineage>
</organism>
<protein>
    <submittedName>
        <fullName evidence="6">PREDICTED: cytochrome P450</fullName>
    </submittedName>
</protein>
<evidence type="ECO:0000256" key="3">
    <source>
        <dbReference type="ARBA" id="ARBA00023002"/>
    </source>
</evidence>
<evidence type="ECO:0000256" key="1">
    <source>
        <dbReference type="ARBA" id="ARBA00022617"/>
    </source>
</evidence>
<evidence type="ECO:0000313" key="7">
    <source>
        <dbReference type="Proteomes" id="UP000327085"/>
    </source>
</evidence>
<dbReference type="Proteomes" id="UP000327085">
    <property type="component" value="Chromosome 1"/>
</dbReference>
<evidence type="ECO:0000256" key="2">
    <source>
        <dbReference type="ARBA" id="ARBA00022723"/>
    </source>
</evidence>
<keyword evidence="4" id="KW-0408">Iron</keyword>
<keyword evidence="2" id="KW-0479">Metal-binding</keyword>
<evidence type="ECO:0000313" key="6">
    <source>
        <dbReference type="EMBL" id="VVA11999.1"/>
    </source>
</evidence>
<dbReference type="Gramene" id="VVA11999">
    <property type="protein sequence ID" value="VVA11999"/>
    <property type="gene ID" value="Prudul26B017597"/>
</dbReference>
<dbReference type="EMBL" id="CABIKO010000004">
    <property type="protein sequence ID" value="VVA11999.1"/>
    <property type="molecule type" value="Genomic_DNA"/>
</dbReference>
<dbReference type="GO" id="GO:0004497">
    <property type="term" value="F:monooxygenase activity"/>
    <property type="evidence" value="ECO:0007669"/>
    <property type="project" value="UniProtKB-KW"/>
</dbReference>
<dbReference type="OMA" id="SATYLFM"/>
<reference evidence="7" key="1">
    <citation type="journal article" date="2020" name="Plant J.">
        <title>Transposons played a major role in the diversification between the closely related almond and peach genomes: results from the almond genome sequence.</title>
        <authorList>
            <person name="Alioto T."/>
            <person name="Alexiou K.G."/>
            <person name="Bardil A."/>
            <person name="Barteri F."/>
            <person name="Castanera R."/>
            <person name="Cruz F."/>
            <person name="Dhingra A."/>
            <person name="Duval H."/>
            <person name="Fernandez I Marti A."/>
            <person name="Frias L."/>
            <person name="Galan B."/>
            <person name="Garcia J.L."/>
            <person name="Howad W."/>
            <person name="Gomez-Garrido J."/>
            <person name="Gut M."/>
            <person name="Julca I."/>
            <person name="Morata J."/>
            <person name="Puigdomenech P."/>
            <person name="Ribeca P."/>
            <person name="Rubio Cabetas M.J."/>
            <person name="Vlasova A."/>
            <person name="Wirthensohn M."/>
            <person name="Garcia-Mas J."/>
            <person name="Gabaldon T."/>
            <person name="Casacuberta J.M."/>
            <person name="Arus P."/>
        </authorList>
    </citation>
    <scope>NUCLEOTIDE SEQUENCE [LARGE SCALE GENOMIC DNA]</scope>
    <source>
        <strain evidence="7">cv. Texas</strain>
    </source>
</reference>
<dbReference type="InterPro" id="IPR036396">
    <property type="entry name" value="Cyt_P450_sf"/>
</dbReference>
<dbReference type="SUPFAM" id="SSF48264">
    <property type="entry name" value="Cytochrome P450"/>
    <property type="match status" value="1"/>
</dbReference>
<evidence type="ECO:0000256" key="5">
    <source>
        <dbReference type="ARBA" id="ARBA00023033"/>
    </source>
</evidence>
<gene>
    <name evidence="6" type="ORF">ALMOND_2B017597</name>
</gene>
<name>A0A5E4EAR8_PRUDU</name>
<dbReference type="InterPro" id="IPR001128">
    <property type="entry name" value="Cyt_P450"/>
</dbReference>
<dbReference type="InterPro" id="IPR050651">
    <property type="entry name" value="Plant_Cytochrome_P450_Monoox"/>
</dbReference>
<keyword evidence="1" id="KW-0349">Heme</keyword>
<dbReference type="Pfam" id="PF00067">
    <property type="entry name" value="p450"/>
    <property type="match status" value="1"/>
</dbReference>
<keyword evidence="5" id="KW-0503">Monooxygenase</keyword>
<keyword evidence="3" id="KW-0560">Oxidoreductase</keyword>
<dbReference type="GO" id="GO:0016705">
    <property type="term" value="F:oxidoreductase activity, acting on paired donors, with incorporation or reduction of molecular oxygen"/>
    <property type="evidence" value="ECO:0007669"/>
    <property type="project" value="InterPro"/>
</dbReference>